<dbReference type="EMBL" id="ML120422">
    <property type="protein sequence ID" value="RPA95739.1"/>
    <property type="molecule type" value="Genomic_DNA"/>
</dbReference>
<gene>
    <name evidence="1" type="ORF">L873DRAFT_1845839</name>
</gene>
<dbReference type="OrthoDB" id="5418922at2759"/>
<evidence type="ECO:0000313" key="2">
    <source>
        <dbReference type="Proteomes" id="UP000276215"/>
    </source>
</evidence>
<keyword evidence="2" id="KW-1185">Reference proteome</keyword>
<name>A0A3N4JBV5_9PEZI</name>
<evidence type="ECO:0000313" key="1">
    <source>
        <dbReference type="EMBL" id="RPA95739.1"/>
    </source>
</evidence>
<organism evidence="1 2">
    <name type="scientific">Choiromyces venosus 120613-1</name>
    <dbReference type="NCBI Taxonomy" id="1336337"/>
    <lineage>
        <taxon>Eukaryota</taxon>
        <taxon>Fungi</taxon>
        <taxon>Dikarya</taxon>
        <taxon>Ascomycota</taxon>
        <taxon>Pezizomycotina</taxon>
        <taxon>Pezizomycetes</taxon>
        <taxon>Pezizales</taxon>
        <taxon>Tuberaceae</taxon>
        <taxon>Choiromyces</taxon>
    </lineage>
</organism>
<proteinExistence type="predicted"/>
<dbReference type="STRING" id="1336337.A0A3N4JBV5"/>
<protein>
    <submittedName>
        <fullName evidence="1">Uncharacterized protein</fullName>
    </submittedName>
</protein>
<accession>A0A3N4JBV5</accession>
<reference evidence="1 2" key="1">
    <citation type="journal article" date="2018" name="Nat. Ecol. Evol.">
        <title>Pezizomycetes genomes reveal the molecular basis of ectomycorrhizal truffle lifestyle.</title>
        <authorList>
            <person name="Murat C."/>
            <person name="Payen T."/>
            <person name="Noel B."/>
            <person name="Kuo A."/>
            <person name="Morin E."/>
            <person name="Chen J."/>
            <person name="Kohler A."/>
            <person name="Krizsan K."/>
            <person name="Balestrini R."/>
            <person name="Da Silva C."/>
            <person name="Montanini B."/>
            <person name="Hainaut M."/>
            <person name="Levati E."/>
            <person name="Barry K.W."/>
            <person name="Belfiori B."/>
            <person name="Cichocki N."/>
            <person name="Clum A."/>
            <person name="Dockter R.B."/>
            <person name="Fauchery L."/>
            <person name="Guy J."/>
            <person name="Iotti M."/>
            <person name="Le Tacon F."/>
            <person name="Lindquist E.A."/>
            <person name="Lipzen A."/>
            <person name="Malagnac F."/>
            <person name="Mello A."/>
            <person name="Molinier V."/>
            <person name="Miyauchi S."/>
            <person name="Poulain J."/>
            <person name="Riccioni C."/>
            <person name="Rubini A."/>
            <person name="Sitrit Y."/>
            <person name="Splivallo R."/>
            <person name="Traeger S."/>
            <person name="Wang M."/>
            <person name="Zifcakova L."/>
            <person name="Wipf D."/>
            <person name="Zambonelli A."/>
            <person name="Paolocci F."/>
            <person name="Nowrousian M."/>
            <person name="Ottonello S."/>
            <person name="Baldrian P."/>
            <person name="Spatafora J.W."/>
            <person name="Henrissat B."/>
            <person name="Nagy L.G."/>
            <person name="Aury J.M."/>
            <person name="Wincker P."/>
            <person name="Grigoriev I.V."/>
            <person name="Bonfante P."/>
            <person name="Martin F.M."/>
        </authorList>
    </citation>
    <scope>NUCLEOTIDE SEQUENCE [LARGE SCALE GENOMIC DNA]</scope>
    <source>
        <strain evidence="1 2">120613-1</strain>
    </source>
</reference>
<sequence>MYCRPSRPRPKTDGLDAWVHCFHGATIMTHDADLAVTGDSYTRFINLAKDDSRFAETVLGAWEYTSSYDFLVEVDFLDKNGDRGYIHKLREYSLIDGIPVATPVDLAIGKGTTWVERKIPKDFTGLEYSVTIRAWQGLDFKSLDEQATKRLDDIMWNTIIEREENQFAAVKQLLALCEMCERDMNYAWASSSTCISQHE</sequence>
<dbReference type="Proteomes" id="UP000276215">
    <property type="component" value="Unassembled WGS sequence"/>
</dbReference>
<dbReference type="AlphaFoldDB" id="A0A3N4JBV5"/>